<feature type="transmembrane region" description="Helical" evidence="2">
    <location>
        <begin position="21"/>
        <end position="49"/>
    </location>
</feature>
<feature type="transmembrane region" description="Helical" evidence="2">
    <location>
        <begin position="55"/>
        <end position="80"/>
    </location>
</feature>
<feature type="region of interest" description="Disordered" evidence="1">
    <location>
        <begin position="243"/>
        <end position="267"/>
    </location>
</feature>
<proteinExistence type="predicted"/>
<protein>
    <recommendedName>
        <fullName evidence="5">DUF2207 domain-containing protein</fullName>
    </recommendedName>
</protein>
<reference evidence="3 4" key="1">
    <citation type="submission" date="2023-09" db="EMBL/GenBank/DDBJ databases">
        <title>Complete Genome and Methylome dissection of Bacillus brevis NEB573 original source of BbsI restriction endonuclease.</title>
        <authorList>
            <person name="Fomenkov A."/>
            <person name="Roberts R.D."/>
        </authorList>
    </citation>
    <scope>NUCLEOTIDE SEQUENCE [LARGE SCALE GENOMIC DNA]</scope>
    <source>
        <strain evidence="3 4">NEB573</strain>
    </source>
</reference>
<feature type="transmembrane region" description="Helical" evidence="2">
    <location>
        <begin position="326"/>
        <end position="344"/>
    </location>
</feature>
<evidence type="ECO:0000313" key="4">
    <source>
        <dbReference type="Proteomes" id="UP001256827"/>
    </source>
</evidence>
<dbReference type="EMBL" id="CP134050">
    <property type="protein sequence ID" value="WNC15164.1"/>
    <property type="molecule type" value="Genomic_DNA"/>
</dbReference>
<gene>
    <name evidence="3" type="ORF">RGB73_01950</name>
</gene>
<dbReference type="Proteomes" id="UP001256827">
    <property type="component" value="Chromosome"/>
</dbReference>
<evidence type="ECO:0000313" key="3">
    <source>
        <dbReference type="EMBL" id="WNC15164.1"/>
    </source>
</evidence>
<feature type="transmembrane region" description="Helical" evidence="2">
    <location>
        <begin position="356"/>
        <end position="381"/>
    </location>
</feature>
<feature type="transmembrane region" description="Helical" evidence="2">
    <location>
        <begin position="272"/>
        <end position="288"/>
    </location>
</feature>
<evidence type="ECO:0000256" key="2">
    <source>
        <dbReference type="SAM" id="Phobius"/>
    </source>
</evidence>
<organism evidence="3 4">
    <name type="scientific">Brevibacillus brevis</name>
    <name type="common">Bacillus brevis</name>
    <dbReference type="NCBI Taxonomy" id="1393"/>
    <lineage>
        <taxon>Bacteria</taxon>
        <taxon>Bacillati</taxon>
        <taxon>Bacillota</taxon>
        <taxon>Bacilli</taxon>
        <taxon>Bacillales</taxon>
        <taxon>Paenibacillaceae</taxon>
        <taxon>Brevibacillus</taxon>
    </lineage>
</organism>
<accession>A0ABY9T6R0</accession>
<evidence type="ECO:0008006" key="5">
    <source>
        <dbReference type="Google" id="ProtNLM"/>
    </source>
</evidence>
<evidence type="ECO:0000256" key="1">
    <source>
        <dbReference type="SAM" id="MobiDB-lite"/>
    </source>
</evidence>
<feature type="transmembrane region" description="Helical" evidence="2">
    <location>
        <begin position="300"/>
        <end position="319"/>
    </location>
</feature>
<dbReference type="RefSeq" id="WP_310768572.1">
    <property type="nucleotide sequence ID" value="NZ_CP134050.1"/>
</dbReference>
<keyword evidence="4" id="KW-1185">Reference proteome</keyword>
<sequence length="387" mass="44761">MIDSADRSFIHERVDRRMEPFYWILTFEAMCFLIALGIALIAGPVYLVYQFQSWTYLLLLLLLPGAWLVKFSIGYLRAAIRKNRLLSRYRLYADQIAFRIYNHDARTVREDAIPLERVECIYVSKYIAQYHYAYRKSKMTEEQPVFHVLPILYAVYQEGAQRRVVPVPFYEVGEAELWVKELQNRGIPFRATNKLLFPLTEEQQLRLLEDEINSKPFSLERHLEFELNSILIELEREEAARLRNTSESSAKPGGAAVEHTGPRRSSWKPRRSTLAIFALLLVFLLVSIKLADAGLVDEDGTGLCFLVLLVSAAAYQYLAQPLTFRVPLRFLLGSFALWTFSGAFMPEVEAGPGDEFYSSAIAAVILMAIAIWPLFGIQYWLRRRRRR</sequence>
<name>A0ABY9T6R0_BREBE</name>
<keyword evidence="2" id="KW-1133">Transmembrane helix</keyword>
<keyword evidence="2" id="KW-0472">Membrane</keyword>
<keyword evidence="2" id="KW-0812">Transmembrane</keyword>